<evidence type="ECO:0000256" key="1">
    <source>
        <dbReference type="ARBA" id="ARBA00001974"/>
    </source>
</evidence>
<protein>
    <recommendedName>
        <fullName evidence="10">Acyl-CoA dehydrogenase</fullName>
    </recommendedName>
</protein>
<dbReference type="GO" id="GO:0050660">
    <property type="term" value="F:flavin adenine dinucleotide binding"/>
    <property type="evidence" value="ECO:0007669"/>
    <property type="project" value="InterPro"/>
</dbReference>
<organism evidence="8 9">
    <name type="scientific">Pseudooceanicola pacificus</name>
    <dbReference type="NCBI Taxonomy" id="2676438"/>
    <lineage>
        <taxon>Bacteria</taxon>
        <taxon>Pseudomonadati</taxon>
        <taxon>Pseudomonadota</taxon>
        <taxon>Alphaproteobacteria</taxon>
        <taxon>Rhodobacterales</taxon>
        <taxon>Paracoccaceae</taxon>
        <taxon>Pseudooceanicola</taxon>
    </lineage>
</organism>
<dbReference type="InterPro" id="IPR009100">
    <property type="entry name" value="AcylCoA_DH/oxidase_NM_dom_sf"/>
</dbReference>
<dbReference type="Gene3D" id="2.40.110.10">
    <property type="entry name" value="Butyryl-CoA Dehydrogenase, subunit A, domain 2"/>
    <property type="match status" value="1"/>
</dbReference>
<evidence type="ECO:0000256" key="3">
    <source>
        <dbReference type="ARBA" id="ARBA00022630"/>
    </source>
</evidence>
<dbReference type="InterPro" id="IPR009075">
    <property type="entry name" value="AcylCo_DH/oxidase_C"/>
</dbReference>
<evidence type="ECO:0000256" key="4">
    <source>
        <dbReference type="ARBA" id="ARBA00022827"/>
    </source>
</evidence>
<dbReference type="Pfam" id="PF00441">
    <property type="entry name" value="Acyl-CoA_dh_1"/>
    <property type="match status" value="1"/>
</dbReference>
<feature type="domain" description="Acyl-CoA dehydrogenase/oxidase N-terminal" evidence="7">
    <location>
        <begin position="8"/>
        <end position="118"/>
    </location>
</feature>
<comment type="cofactor">
    <cofactor evidence="1">
        <name>FAD</name>
        <dbReference type="ChEBI" id="CHEBI:57692"/>
    </cofactor>
</comment>
<keyword evidence="5" id="KW-0560">Oxidoreductase</keyword>
<comment type="caution">
    <text evidence="8">The sequence shown here is derived from an EMBL/GenBank/DDBJ whole genome shotgun (WGS) entry which is preliminary data.</text>
</comment>
<dbReference type="Proteomes" id="UP000443843">
    <property type="component" value="Unassembled WGS sequence"/>
</dbReference>
<dbReference type="InterPro" id="IPR046373">
    <property type="entry name" value="Acyl-CoA_Oxase/DH_mid-dom_sf"/>
</dbReference>
<dbReference type="Gene3D" id="1.20.140.10">
    <property type="entry name" value="Butyryl-CoA Dehydrogenase, subunit A, domain 3"/>
    <property type="match status" value="1"/>
</dbReference>
<evidence type="ECO:0000256" key="5">
    <source>
        <dbReference type="ARBA" id="ARBA00023002"/>
    </source>
</evidence>
<comment type="similarity">
    <text evidence="2">Belongs to the acyl-CoA dehydrogenase family.</text>
</comment>
<keyword evidence="3" id="KW-0285">Flavoprotein</keyword>
<reference evidence="8 9" key="1">
    <citation type="submission" date="2019-11" db="EMBL/GenBank/DDBJ databases">
        <title>Pseudooceanicola pacifica sp. nov., isolated from deep-sea sediment of the Pacific Ocean.</title>
        <authorList>
            <person name="Lyu L."/>
        </authorList>
    </citation>
    <scope>NUCLEOTIDE SEQUENCE [LARGE SCALE GENOMIC DNA]</scope>
    <source>
        <strain evidence="8 9">216_PA32_1</strain>
    </source>
</reference>
<evidence type="ECO:0008006" key="10">
    <source>
        <dbReference type="Google" id="ProtNLM"/>
    </source>
</evidence>
<dbReference type="EMBL" id="WNXQ01000004">
    <property type="protein sequence ID" value="MWB78209.1"/>
    <property type="molecule type" value="Genomic_DNA"/>
</dbReference>
<name>A0A844WFF8_9RHOB</name>
<evidence type="ECO:0000259" key="7">
    <source>
        <dbReference type="Pfam" id="PF02771"/>
    </source>
</evidence>
<sequence length="373" mass="39486">MDFSLSMEQAMLRDSLQSWLATHHDAAAWKRLTAAWPPGSEASWQGLAGLGLHGLLIPEDDGGIGMGPLDLHIVADTLGQFLVVDPYLSTAVLGADLVRRLADAEQKAALLPAIAGGELRLAVAHAEHAARFDPFGGRTRAVADGTGLRLTGGKIVVIDAPLADRLLVLASEDGAPVLALVARDAPGMSVNAYRLVDERSGADVGFDDTPAQRVGDAGESCRAAVGAAFDLATVYACAEAVGAMRTALRLTVEHVKTRRQFGTEIGNFQALRHRIAEMKGELSAAEAMSLGAAAALDEAPEVRMRMVSAAKVQCIQSARYVGRNAVQLQGGMGMSQESAVGQYFKRLLAFEPMFGDLGYHQTRFARLSDLRAA</sequence>
<dbReference type="PANTHER" id="PTHR43884">
    <property type="entry name" value="ACYL-COA DEHYDROGENASE"/>
    <property type="match status" value="1"/>
</dbReference>
<dbReference type="InterPro" id="IPR013786">
    <property type="entry name" value="AcylCoA_DH/ox_N"/>
</dbReference>
<keyword evidence="9" id="KW-1185">Reference proteome</keyword>
<dbReference type="InterPro" id="IPR036250">
    <property type="entry name" value="AcylCo_DH-like_C"/>
</dbReference>
<accession>A0A844WFF8</accession>
<dbReference type="GO" id="GO:0003995">
    <property type="term" value="F:acyl-CoA dehydrogenase activity"/>
    <property type="evidence" value="ECO:0007669"/>
    <property type="project" value="TreeGrafter"/>
</dbReference>
<evidence type="ECO:0000313" key="8">
    <source>
        <dbReference type="EMBL" id="MWB78209.1"/>
    </source>
</evidence>
<dbReference type="RefSeq" id="WP_160382474.1">
    <property type="nucleotide sequence ID" value="NZ_WNXQ01000004.1"/>
</dbReference>
<dbReference type="SUPFAM" id="SSF56645">
    <property type="entry name" value="Acyl-CoA dehydrogenase NM domain-like"/>
    <property type="match status" value="1"/>
</dbReference>
<dbReference type="AlphaFoldDB" id="A0A844WFF8"/>
<dbReference type="InterPro" id="IPR037069">
    <property type="entry name" value="AcylCoA_DH/ox_N_sf"/>
</dbReference>
<dbReference type="PANTHER" id="PTHR43884:SF20">
    <property type="entry name" value="ACYL-COA DEHYDROGENASE FADE28"/>
    <property type="match status" value="1"/>
</dbReference>
<feature type="domain" description="Acyl-CoA dehydrogenase/oxidase C-terminal" evidence="6">
    <location>
        <begin position="229"/>
        <end position="358"/>
    </location>
</feature>
<evidence type="ECO:0000313" key="9">
    <source>
        <dbReference type="Proteomes" id="UP000443843"/>
    </source>
</evidence>
<gene>
    <name evidence="8" type="ORF">GLS40_09250</name>
</gene>
<dbReference type="SUPFAM" id="SSF47203">
    <property type="entry name" value="Acyl-CoA dehydrogenase C-terminal domain-like"/>
    <property type="match status" value="1"/>
</dbReference>
<dbReference type="Pfam" id="PF02771">
    <property type="entry name" value="Acyl-CoA_dh_N"/>
    <property type="match status" value="1"/>
</dbReference>
<dbReference type="Gene3D" id="1.10.540.10">
    <property type="entry name" value="Acyl-CoA dehydrogenase/oxidase, N-terminal domain"/>
    <property type="match status" value="1"/>
</dbReference>
<proteinExistence type="inferred from homology"/>
<dbReference type="CDD" id="cd00567">
    <property type="entry name" value="ACAD"/>
    <property type="match status" value="1"/>
</dbReference>
<evidence type="ECO:0000256" key="2">
    <source>
        <dbReference type="ARBA" id="ARBA00009347"/>
    </source>
</evidence>
<evidence type="ECO:0000259" key="6">
    <source>
        <dbReference type="Pfam" id="PF00441"/>
    </source>
</evidence>
<keyword evidence="4" id="KW-0274">FAD</keyword>